<dbReference type="Proteomes" id="UP000824280">
    <property type="component" value="Chromosome"/>
</dbReference>
<keyword evidence="3" id="KW-1185">Reference proteome</keyword>
<evidence type="ECO:0000313" key="3">
    <source>
        <dbReference type="Proteomes" id="UP000824280"/>
    </source>
</evidence>
<dbReference type="RefSeq" id="WP_221422286.1">
    <property type="nucleotide sequence ID" value="NZ_CP081297.1"/>
</dbReference>
<evidence type="ECO:0000313" key="2">
    <source>
        <dbReference type="EMBL" id="QZD86744.1"/>
    </source>
</evidence>
<organism evidence="2 3">
    <name type="scientific">Qipengyuania psychrotolerans</name>
    <dbReference type="NCBI Taxonomy" id="2867238"/>
    <lineage>
        <taxon>Bacteria</taxon>
        <taxon>Pseudomonadati</taxon>
        <taxon>Pseudomonadota</taxon>
        <taxon>Alphaproteobacteria</taxon>
        <taxon>Sphingomonadales</taxon>
        <taxon>Erythrobacteraceae</taxon>
        <taxon>Qipengyuania</taxon>
    </lineage>
</organism>
<reference evidence="2 3" key="1">
    <citation type="submission" date="2021-08" db="EMBL/GenBank/DDBJ databases">
        <title>Comparative Genomics Analysis of the Genus Qipengyuania Reveals Extensive Genetic Diversity and Metabolic Versatility, Including the Description of Fifteen Novel Species.</title>
        <authorList>
            <person name="Liu Y."/>
        </authorList>
    </citation>
    <scope>NUCLEOTIDE SEQUENCE [LARGE SCALE GENOMIC DNA]</scope>
    <source>
        <strain evidence="2 3">1XM2-8</strain>
    </source>
</reference>
<protein>
    <submittedName>
        <fullName evidence="2">Uncharacterized protein</fullName>
    </submittedName>
</protein>
<sequence length="55" mass="5789">MIKKLILFAAIGIGLLYGSGSDLGSIKRQITSASNDNARSITQGDDKGWGNKSGY</sequence>
<dbReference type="EMBL" id="CP081297">
    <property type="protein sequence ID" value="QZD86744.1"/>
    <property type="molecule type" value="Genomic_DNA"/>
</dbReference>
<feature type="region of interest" description="Disordered" evidence="1">
    <location>
        <begin position="34"/>
        <end position="55"/>
    </location>
</feature>
<name>A0ABX8ZGK6_9SPHN</name>
<feature type="compositionally biased region" description="Polar residues" evidence="1">
    <location>
        <begin position="34"/>
        <end position="43"/>
    </location>
</feature>
<evidence type="ECO:0000256" key="1">
    <source>
        <dbReference type="SAM" id="MobiDB-lite"/>
    </source>
</evidence>
<proteinExistence type="predicted"/>
<gene>
    <name evidence="2" type="ORF">K3166_11120</name>
</gene>
<accession>A0ABX8ZGK6</accession>